<protein>
    <recommendedName>
        <fullName evidence="13">BED-type domain-containing protein</fullName>
    </recommendedName>
</protein>
<feature type="region of interest" description="Disordered" evidence="11">
    <location>
        <begin position="299"/>
        <end position="326"/>
    </location>
</feature>
<evidence type="ECO:0000256" key="8">
    <source>
        <dbReference type="ARBA" id="ARBA00022833"/>
    </source>
</evidence>
<dbReference type="InterPro" id="IPR056789">
    <property type="entry name" value="LRR_R13L1-DRL21"/>
</dbReference>
<dbReference type="GO" id="GO:0051707">
    <property type="term" value="P:response to other organism"/>
    <property type="evidence" value="ECO:0007669"/>
    <property type="project" value="UniProtKB-ARBA"/>
</dbReference>
<dbReference type="InterPro" id="IPR002182">
    <property type="entry name" value="NB-ARC"/>
</dbReference>
<dbReference type="PROSITE" id="PS50808">
    <property type="entry name" value="ZF_BED"/>
    <property type="match status" value="1"/>
</dbReference>
<evidence type="ECO:0000313" key="15">
    <source>
        <dbReference type="Proteomes" id="UP000026960"/>
    </source>
</evidence>
<evidence type="ECO:0000256" key="11">
    <source>
        <dbReference type="SAM" id="MobiDB-lite"/>
    </source>
</evidence>
<keyword evidence="12" id="KW-1133">Transmembrane helix</keyword>
<dbReference type="SUPFAM" id="SSF52058">
    <property type="entry name" value="L domain-like"/>
    <property type="match status" value="3"/>
</dbReference>
<dbReference type="HOGENOM" id="CLU_000837_8_4_1"/>
<dbReference type="Gene3D" id="3.80.10.10">
    <property type="entry name" value="Ribonuclease Inhibitor"/>
    <property type="match status" value="3"/>
</dbReference>
<dbReference type="InterPro" id="IPR032675">
    <property type="entry name" value="LRR_dom_sf"/>
</dbReference>
<keyword evidence="12" id="KW-0472">Membrane</keyword>
<dbReference type="PaxDb" id="65489-OBART04G26300.2"/>
<keyword evidence="9" id="KW-0067">ATP-binding</keyword>
<evidence type="ECO:0000256" key="4">
    <source>
        <dbReference type="ARBA" id="ARBA00022737"/>
    </source>
</evidence>
<name>A0A0D3G0J3_9ORYZ</name>
<keyword evidence="7" id="KW-0611">Plant defense</keyword>
<dbReference type="InterPro" id="IPR003656">
    <property type="entry name" value="Znf_BED"/>
</dbReference>
<dbReference type="PRINTS" id="PR00364">
    <property type="entry name" value="DISEASERSIST"/>
</dbReference>
<evidence type="ECO:0000256" key="12">
    <source>
        <dbReference type="SAM" id="Phobius"/>
    </source>
</evidence>
<feature type="transmembrane region" description="Helical" evidence="12">
    <location>
        <begin position="102"/>
        <end position="119"/>
    </location>
</feature>
<dbReference type="GO" id="GO:0043531">
    <property type="term" value="F:ADP binding"/>
    <property type="evidence" value="ECO:0007669"/>
    <property type="project" value="InterPro"/>
</dbReference>
<dbReference type="InterPro" id="IPR027417">
    <property type="entry name" value="P-loop_NTPase"/>
</dbReference>
<evidence type="ECO:0000259" key="13">
    <source>
        <dbReference type="PROSITE" id="PS50808"/>
    </source>
</evidence>
<dbReference type="InterPro" id="IPR022149">
    <property type="entry name" value="DUF3681"/>
</dbReference>
<evidence type="ECO:0000256" key="10">
    <source>
        <dbReference type="PROSITE-ProRule" id="PRU00027"/>
    </source>
</evidence>
<reference evidence="14" key="1">
    <citation type="journal article" date="2009" name="Rice">
        <title>De Novo Next Generation Sequencing of Plant Genomes.</title>
        <authorList>
            <person name="Rounsley S."/>
            <person name="Marri P.R."/>
            <person name="Yu Y."/>
            <person name="He R."/>
            <person name="Sisneros N."/>
            <person name="Goicoechea J.L."/>
            <person name="Lee S.J."/>
            <person name="Angelova A."/>
            <person name="Kudrna D."/>
            <person name="Luo M."/>
            <person name="Affourtit J."/>
            <person name="Desany B."/>
            <person name="Knight J."/>
            <person name="Niazi F."/>
            <person name="Egholm M."/>
            <person name="Wing R.A."/>
        </authorList>
    </citation>
    <scope>NUCLEOTIDE SEQUENCE [LARGE SCALE GENOMIC DNA]</scope>
    <source>
        <strain evidence="14">cv. IRGC 105608</strain>
    </source>
</reference>
<keyword evidence="5" id="KW-0547">Nucleotide-binding</keyword>
<keyword evidence="4" id="KW-0677">Repeat</keyword>
<dbReference type="SUPFAM" id="SSF52540">
    <property type="entry name" value="P-loop containing nucleoside triphosphate hydrolases"/>
    <property type="match status" value="1"/>
</dbReference>
<dbReference type="SMART" id="SM00614">
    <property type="entry name" value="ZnF_BED"/>
    <property type="match status" value="1"/>
</dbReference>
<dbReference type="GO" id="GO:0005524">
    <property type="term" value="F:ATP binding"/>
    <property type="evidence" value="ECO:0007669"/>
    <property type="project" value="UniProtKB-KW"/>
</dbReference>
<dbReference type="Gene3D" id="1.10.10.10">
    <property type="entry name" value="Winged helix-like DNA-binding domain superfamily/Winged helix DNA-binding domain"/>
    <property type="match status" value="1"/>
</dbReference>
<evidence type="ECO:0000256" key="5">
    <source>
        <dbReference type="ARBA" id="ARBA00022741"/>
    </source>
</evidence>
<dbReference type="InterPro" id="IPR058922">
    <property type="entry name" value="WHD_DRP"/>
</dbReference>
<evidence type="ECO:0000256" key="2">
    <source>
        <dbReference type="ARBA" id="ARBA00022614"/>
    </source>
</evidence>
<dbReference type="GO" id="GO:0006952">
    <property type="term" value="P:defense response"/>
    <property type="evidence" value="ECO:0007669"/>
    <property type="project" value="UniProtKB-KW"/>
</dbReference>
<feature type="transmembrane region" description="Helical" evidence="12">
    <location>
        <begin position="32"/>
        <end position="54"/>
    </location>
</feature>
<feature type="transmembrane region" description="Helical" evidence="12">
    <location>
        <begin position="66"/>
        <end position="90"/>
    </location>
</feature>
<keyword evidence="3" id="KW-0479">Metal-binding</keyword>
<evidence type="ECO:0000256" key="6">
    <source>
        <dbReference type="ARBA" id="ARBA00022771"/>
    </source>
</evidence>
<sequence>MGTQDMDLPEFLLKILRPITDACLDDDKLPGALISCGVLQAAAALSLVFFIAPSGVFGHHGKALHWLYYGSLVTVVLVGFVEASLGFWVAGDVVNRRAVGRTMLLVCLFSLIFVVAIWGSEVEVGLLEGGIGWLAETILENLDADKLDDWIRQVGLADDTKKLRSEIEMVEAVVAAAKGRAIRNKPLFRSLGRVRELLYDADDAVDELDYFRLQQQVQGGSWQSATETLDEHGALQPERPSSNAAIASGSGGNKRSKAWGHFDITEEENGKPLKARCIHCHTVVRCTSDKGTSVLHNHLKSDSCKKKRQATDQQPNPSSIAEATANGISVELGGSGSRKRMRITDESTQNSVAGELSWNKAECSIRIKQIIRELQDARGAVSGILKLQGPDLVGNSNHHTSTTTILCRRTSSLSPCKIYGRDTEKNTIMEIITVDSYDGVTVVPIVGIGGAGKTALAQLVYNDPIVGRQFQHNIWVCVSQDFNEMRLTREMLDFICKEKYEGLCSFANVQETLMTNIKSKRFLLILDDVWDNVNIFQWNKLLVPLKSNSAKGNVILVTTRSMSVANMIGTVNAIKLGALEKEYFWQLFRACAFGDEKYEAHKCLSTIAQQISDKLKGNPLAAETAGELLCRNRNVDRWNNVLKNEDWKSLQLSGGIMSSLKLSYDQLHSHLQRCFLYCSIFPINYRFVGAELVRIWTSQGFIKCSHSNKMLEEIGQGYLSDLVNLGFFELVEREESTLGDQTSYAMCGLMHDFARIISRTGEYTVIDGLHCNKIVPTVRHLTIVIDSEYHTDPCNEKFEKIINNAAVSLRNLRTLVLIVKSAFSFSQSFKDIVLKAQKLRLLQVCSEQTYNYMDMLLRNLYNNFDPLLCNLVNLTHIRYMKIDSKTLPQSLSKFYHLQVLDSGSNLTMPNDMENLVSLQHLVAPEQIYMSIASISGMTALQELHSFNVHVASSSEITLLQSMNQLVQFGVSQLENITSGAEACGARLRDKQNLETLRLFWSDYLPQDKCENARDVLEGLEPRKNLKDLQISGYNGATSPSWLATSLTSLQTLHLERCAQWQILPSLERFPFLRKVELRSMQNVVQISIPSLDELMLIDMPKLERCSCSSIRDLNYSLRVLNIKHCPVLKVFPLFDNCQHFEIEQISWLPHLSKLTIHACPDLHVHNPLPPSTIVSKLSISGVSTLPSMKGSSNGTLTIGLPDVDDDDDFDDIFCEDINQLITLDDKVMSFHNLRFLTRLIISGCQNLTSISFKGVRQLVCLKSLKLGNCPELLSSDVPQELTCEYMSGSNQSALPSLERLHIEYCGTTGKWLSLMLQHAQALQELSLNGCKQITGLSIGEEENSQPNLISATGAASLGYPGRDKLLRLPLNLLSSLKRVSIGWCNDLTFYSSKEDFAGFTSLEEIVILACPKLLSSLTHNDGSDEQSNGRWFLPLSLGELQVGNIDSLKTFQPCFPGNLTSLKKLEVRSNRSLTSLQLHFCTALQELIIENCKSLNSLEGLQSLGNLRLLRADRCLSDYGEYGRCILPQSLEGLYIREYSQEILQPCFQTNLTCLKRLEVSGTGNLKSLELQSCTALEHLKIEGCSSLATLEGLRFLHTLRHLKVHRCPRLPPYFESLSGQGYELCPRLERLEINYPSILTTSFCKNLTSLQYLELCSHGLEMERLTDEEERALQLLTSLQELRFNCCYNLVDLPTGLHNLPSLKRLEIWNCGSIARLLEKGLPPSLEELAIVDCSNELAQQCRLLASKRKVKINQRYVN</sequence>
<feature type="domain" description="BED-type" evidence="13">
    <location>
        <begin position="253"/>
        <end position="311"/>
    </location>
</feature>
<proteinExistence type="inferred from homology"/>
<evidence type="ECO:0000256" key="9">
    <source>
        <dbReference type="ARBA" id="ARBA00022840"/>
    </source>
</evidence>
<dbReference type="STRING" id="65489.A0A0D3G0J3"/>
<feature type="region of interest" description="Disordered" evidence="11">
    <location>
        <begin position="222"/>
        <end position="256"/>
    </location>
</feature>
<dbReference type="InterPro" id="IPR006553">
    <property type="entry name" value="Leu-rich_rpt_Cys-con_subtyp"/>
</dbReference>
<dbReference type="SUPFAM" id="SSF57667">
    <property type="entry name" value="beta-beta-alpha zinc fingers"/>
    <property type="match status" value="1"/>
</dbReference>
<dbReference type="Gene3D" id="1.20.5.4130">
    <property type="match status" value="1"/>
</dbReference>
<dbReference type="SMART" id="SM00367">
    <property type="entry name" value="LRR_CC"/>
    <property type="match status" value="6"/>
</dbReference>
<keyword evidence="6 10" id="KW-0863">Zinc-finger</keyword>
<dbReference type="PANTHER" id="PTHR36766">
    <property type="entry name" value="PLANT BROAD-SPECTRUM MILDEW RESISTANCE PROTEIN RPW8"/>
    <property type="match status" value="1"/>
</dbReference>
<feature type="compositionally biased region" description="Polar residues" evidence="11">
    <location>
        <begin position="311"/>
        <end position="321"/>
    </location>
</feature>
<dbReference type="Gramene" id="OBART04G26300.2">
    <property type="protein sequence ID" value="OBART04G26300.2"/>
    <property type="gene ID" value="OBART04G26300"/>
</dbReference>
<keyword evidence="8" id="KW-0862">Zinc</keyword>
<organism evidence="14">
    <name type="scientific">Oryza barthii</name>
    <dbReference type="NCBI Taxonomy" id="65489"/>
    <lineage>
        <taxon>Eukaryota</taxon>
        <taxon>Viridiplantae</taxon>
        <taxon>Streptophyta</taxon>
        <taxon>Embryophyta</taxon>
        <taxon>Tracheophyta</taxon>
        <taxon>Spermatophyta</taxon>
        <taxon>Magnoliopsida</taxon>
        <taxon>Liliopsida</taxon>
        <taxon>Poales</taxon>
        <taxon>Poaceae</taxon>
        <taxon>BOP clade</taxon>
        <taxon>Oryzoideae</taxon>
        <taxon>Oryzeae</taxon>
        <taxon>Oryzinae</taxon>
        <taxon>Oryza</taxon>
    </lineage>
</organism>
<dbReference type="Gene3D" id="3.40.50.300">
    <property type="entry name" value="P-loop containing nucleotide triphosphate hydrolases"/>
    <property type="match status" value="1"/>
</dbReference>
<dbReference type="GO" id="GO:0003677">
    <property type="term" value="F:DNA binding"/>
    <property type="evidence" value="ECO:0007669"/>
    <property type="project" value="InterPro"/>
</dbReference>
<evidence type="ECO:0000313" key="14">
    <source>
        <dbReference type="EnsemblPlants" id="OBART04G26300.2"/>
    </source>
</evidence>
<comment type="similarity">
    <text evidence="1">Belongs to the disease resistance NB-LRR family.</text>
</comment>
<dbReference type="InterPro" id="IPR036388">
    <property type="entry name" value="WH-like_DNA-bd_sf"/>
</dbReference>
<dbReference type="Pfam" id="PF12442">
    <property type="entry name" value="DUF3681"/>
    <property type="match status" value="1"/>
</dbReference>
<accession>A0A0D3G0J3</accession>
<keyword evidence="12" id="KW-0812">Transmembrane</keyword>
<dbReference type="Pfam" id="PF23559">
    <property type="entry name" value="WHD_DRP"/>
    <property type="match status" value="1"/>
</dbReference>
<evidence type="ECO:0000256" key="3">
    <source>
        <dbReference type="ARBA" id="ARBA00022723"/>
    </source>
</evidence>
<keyword evidence="15" id="KW-1185">Reference proteome</keyword>
<dbReference type="InterPro" id="IPR036236">
    <property type="entry name" value="Znf_C2H2_sf"/>
</dbReference>
<dbReference type="eggNOG" id="KOG4658">
    <property type="taxonomic scope" value="Eukaryota"/>
</dbReference>
<evidence type="ECO:0000256" key="1">
    <source>
        <dbReference type="ARBA" id="ARBA00008894"/>
    </source>
</evidence>
<dbReference type="Pfam" id="PF00931">
    <property type="entry name" value="NB-ARC"/>
    <property type="match status" value="1"/>
</dbReference>
<dbReference type="InterPro" id="IPR041118">
    <property type="entry name" value="Rx_N"/>
</dbReference>
<reference evidence="14" key="2">
    <citation type="submission" date="2015-03" db="UniProtKB">
        <authorList>
            <consortium name="EnsemblPlants"/>
        </authorList>
    </citation>
    <scope>IDENTIFICATION</scope>
</reference>
<evidence type="ECO:0000256" key="7">
    <source>
        <dbReference type="ARBA" id="ARBA00022821"/>
    </source>
</evidence>
<keyword evidence="2" id="KW-0433">Leucine-rich repeat</keyword>
<dbReference type="Proteomes" id="UP000026960">
    <property type="component" value="Chromosome 4"/>
</dbReference>
<dbReference type="EnsemblPlants" id="OBART04G26300.2">
    <property type="protein sequence ID" value="OBART04G26300.2"/>
    <property type="gene ID" value="OBART04G26300"/>
</dbReference>
<dbReference type="Pfam" id="PF18052">
    <property type="entry name" value="Rx_N"/>
    <property type="match status" value="1"/>
</dbReference>
<dbReference type="Pfam" id="PF25019">
    <property type="entry name" value="LRR_R13L1-DRL21"/>
    <property type="match status" value="1"/>
</dbReference>
<dbReference type="GO" id="GO:0008270">
    <property type="term" value="F:zinc ion binding"/>
    <property type="evidence" value="ECO:0007669"/>
    <property type="project" value="UniProtKB-KW"/>
</dbReference>
<dbReference type="PANTHER" id="PTHR36766:SF73">
    <property type="entry name" value="NB-ARC DOMAIN-CONTAINING PROTEIN"/>
    <property type="match status" value="1"/>
</dbReference>